<keyword evidence="8" id="KW-0460">Magnesium</keyword>
<dbReference type="GO" id="GO:0006260">
    <property type="term" value="P:DNA replication"/>
    <property type="evidence" value="ECO:0007669"/>
    <property type="project" value="UniProtKB-KW"/>
</dbReference>
<comment type="cofactor">
    <cofactor evidence="1">
        <name>Mg(2+)</name>
        <dbReference type="ChEBI" id="CHEBI:18420"/>
    </cofactor>
</comment>
<dbReference type="CDD" id="cd03425">
    <property type="entry name" value="NUDIX_MutT_NudA_like"/>
    <property type="match status" value="1"/>
</dbReference>
<dbReference type="GO" id="GO:0044716">
    <property type="term" value="F:8-oxo-GDP phosphatase activity"/>
    <property type="evidence" value="ECO:0007669"/>
    <property type="project" value="TreeGrafter"/>
</dbReference>
<evidence type="ECO:0000256" key="5">
    <source>
        <dbReference type="ARBA" id="ARBA00022723"/>
    </source>
</evidence>
<dbReference type="GO" id="GO:0006281">
    <property type="term" value="P:DNA repair"/>
    <property type="evidence" value="ECO:0007669"/>
    <property type="project" value="UniProtKB-KW"/>
</dbReference>
<evidence type="ECO:0000256" key="8">
    <source>
        <dbReference type="ARBA" id="ARBA00022842"/>
    </source>
</evidence>
<evidence type="ECO:0000256" key="15">
    <source>
        <dbReference type="ARBA" id="ARBA00041979"/>
    </source>
</evidence>
<reference evidence="18" key="1">
    <citation type="submission" date="2022-11" db="EMBL/GenBank/DDBJ databases">
        <title>Genomic repertoires linked with pathogenic potency of arthritogenic Prevotella copri isolated from the gut of rheumatoid arthritis patients.</title>
        <authorList>
            <person name="Nii T."/>
            <person name="Maeda Y."/>
            <person name="Motooka D."/>
            <person name="Naito M."/>
            <person name="Matsumoto Y."/>
            <person name="Ogawa T."/>
            <person name="Oguro-Igashira E."/>
            <person name="Kishikawa T."/>
            <person name="Yamashita M."/>
            <person name="Koizumi S."/>
            <person name="Kurakawa T."/>
            <person name="Okumura R."/>
            <person name="Kayama H."/>
            <person name="Murakami M."/>
            <person name="Sakaguchi T."/>
            <person name="Das B."/>
            <person name="Nakamura S."/>
            <person name="Okada Y."/>
            <person name="Kumanogoh A."/>
            <person name="Takeda K."/>
        </authorList>
    </citation>
    <scope>NUCLEOTIDE SEQUENCE</scope>
    <source>
        <strain evidence="18">RA-N001-16</strain>
    </source>
</reference>
<dbReference type="SUPFAM" id="SSF55811">
    <property type="entry name" value="Nudix"/>
    <property type="match status" value="1"/>
</dbReference>
<evidence type="ECO:0000256" key="4">
    <source>
        <dbReference type="ARBA" id="ARBA00022705"/>
    </source>
</evidence>
<evidence type="ECO:0000256" key="12">
    <source>
        <dbReference type="ARBA" id="ARBA00038905"/>
    </source>
</evidence>
<dbReference type="InterPro" id="IPR020476">
    <property type="entry name" value="Nudix_hydrolase"/>
</dbReference>
<comment type="similarity">
    <text evidence="2">Belongs to the Nudix hydrolase family.</text>
</comment>
<dbReference type="AlphaFoldDB" id="A0AAW5V049"/>
<dbReference type="RefSeq" id="WP_264911571.1">
    <property type="nucleotide sequence ID" value="NZ_DAWERD010000009.1"/>
</dbReference>
<dbReference type="GO" id="GO:0044715">
    <property type="term" value="F:8-oxo-dGDP phosphatase activity"/>
    <property type="evidence" value="ECO:0007669"/>
    <property type="project" value="TreeGrafter"/>
</dbReference>
<dbReference type="PRINTS" id="PR00502">
    <property type="entry name" value="NUDIXFAMILY"/>
</dbReference>
<evidence type="ECO:0000313" key="18">
    <source>
        <dbReference type="EMBL" id="MCW4165422.1"/>
    </source>
</evidence>
<keyword evidence="5" id="KW-0479">Metal-binding</keyword>
<protein>
    <recommendedName>
        <fullName evidence="13">8-oxo-dGTP diphosphatase</fullName>
        <ecNumber evidence="12">3.6.1.55</ecNumber>
    </recommendedName>
    <alternativeName>
        <fullName evidence="16">7,8-dihydro-8-oxoguanine-triphosphatase</fullName>
    </alternativeName>
    <alternativeName>
        <fullName evidence="15">Mutator protein MutT</fullName>
    </alternativeName>
    <alternativeName>
        <fullName evidence="14">dGTP pyrophosphohydrolase</fullName>
    </alternativeName>
</protein>
<dbReference type="Proteomes" id="UP001209476">
    <property type="component" value="Unassembled WGS sequence"/>
</dbReference>
<feature type="domain" description="Nudix hydrolase" evidence="17">
    <location>
        <begin position="1"/>
        <end position="131"/>
    </location>
</feature>
<dbReference type="PROSITE" id="PS51462">
    <property type="entry name" value="NUDIX"/>
    <property type="match status" value="1"/>
</dbReference>
<dbReference type="GO" id="GO:0008413">
    <property type="term" value="F:8-oxo-7,8-dihydroguanosine triphosphate pyrophosphatase activity"/>
    <property type="evidence" value="ECO:0007669"/>
    <property type="project" value="TreeGrafter"/>
</dbReference>
<dbReference type="GO" id="GO:0046872">
    <property type="term" value="F:metal ion binding"/>
    <property type="evidence" value="ECO:0007669"/>
    <property type="project" value="UniProtKB-KW"/>
</dbReference>
<dbReference type="PANTHER" id="PTHR47707:SF1">
    <property type="entry name" value="NUDIX HYDROLASE FAMILY PROTEIN"/>
    <property type="match status" value="1"/>
</dbReference>
<gene>
    <name evidence="18" type="ORF">ONS98_09370</name>
</gene>
<comment type="caution">
    <text evidence="18">The sequence shown here is derived from an EMBL/GenBank/DDBJ whole genome shotgun (WGS) entry which is preliminary data.</text>
</comment>
<proteinExistence type="inferred from homology"/>
<organism evidence="18 19">
    <name type="scientific">Segatella copri</name>
    <dbReference type="NCBI Taxonomy" id="165179"/>
    <lineage>
        <taxon>Bacteria</taxon>
        <taxon>Pseudomonadati</taxon>
        <taxon>Bacteroidota</taxon>
        <taxon>Bacteroidia</taxon>
        <taxon>Bacteroidales</taxon>
        <taxon>Prevotellaceae</taxon>
        <taxon>Segatella</taxon>
    </lineage>
</organism>
<evidence type="ECO:0000313" key="19">
    <source>
        <dbReference type="Proteomes" id="UP001209476"/>
    </source>
</evidence>
<evidence type="ECO:0000259" key="17">
    <source>
        <dbReference type="PROSITE" id="PS51462"/>
    </source>
</evidence>
<evidence type="ECO:0000256" key="9">
    <source>
        <dbReference type="ARBA" id="ARBA00023204"/>
    </source>
</evidence>
<comment type="catalytic activity">
    <reaction evidence="11">
        <text>8-oxo-GTP + H2O = 8-oxo-GMP + diphosphate + H(+)</text>
        <dbReference type="Rhea" id="RHEA:67616"/>
        <dbReference type="ChEBI" id="CHEBI:15377"/>
        <dbReference type="ChEBI" id="CHEBI:15378"/>
        <dbReference type="ChEBI" id="CHEBI:33019"/>
        <dbReference type="ChEBI" id="CHEBI:143553"/>
        <dbReference type="ChEBI" id="CHEBI:145694"/>
    </reaction>
</comment>
<evidence type="ECO:0000256" key="6">
    <source>
        <dbReference type="ARBA" id="ARBA00022763"/>
    </source>
</evidence>
<evidence type="ECO:0000256" key="13">
    <source>
        <dbReference type="ARBA" id="ARBA00040794"/>
    </source>
</evidence>
<dbReference type="InterPro" id="IPR047127">
    <property type="entry name" value="MutT-like"/>
</dbReference>
<dbReference type="InterPro" id="IPR015797">
    <property type="entry name" value="NUDIX_hydrolase-like_dom_sf"/>
</dbReference>
<dbReference type="Pfam" id="PF00293">
    <property type="entry name" value="NUDIX"/>
    <property type="match status" value="1"/>
</dbReference>
<dbReference type="GO" id="GO:0035539">
    <property type="term" value="F:8-oxo-7,8-dihydrodeoxyguanosine triphosphate pyrophosphatase activity"/>
    <property type="evidence" value="ECO:0007669"/>
    <property type="project" value="UniProtKB-EC"/>
</dbReference>
<evidence type="ECO:0000256" key="7">
    <source>
        <dbReference type="ARBA" id="ARBA00022801"/>
    </source>
</evidence>
<keyword evidence="4" id="KW-0235">DNA replication</keyword>
<dbReference type="InterPro" id="IPR000086">
    <property type="entry name" value="NUDIX_hydrolase_dom"/>
</dbReference>
<evidence type="ECO:0000256" key="10">
    <source>
        <dbReference type="ARBA" id="ARBA00035861"/>
    </source>
</evidence>
<sequence>MKHYNVVAAVVCHDGKYLCMQKGKTKFEYTSYKWEFPGGKIEPGETPQQALARELMEEMEYPVEVGEELVTVNHEYPDFSITMTAFLCTPKGDADGFKRREHADSKWCSKDEMMWLDWAAADVGVVASIYNILAYPVVS</sequence>
<evidence type="ECO:0000256" key="11">
    <source>
        <dbReference type="ARBA" id="ARBA00036904"/>
    </source>
</evidence>
<comment type="catalytic activity">
    <reaction evidence="10">
        <text>8-oxo-dGTP + H2O = 8-oxo-dGMP + diphosphate + H(+)</text>
        <dbReference type="Rhea" id="RHEA:31575"/>
        <dbReference type="ChEBI" id="CHEBI:15377"/>
        <dbReference type="ChEBI" id="CHEBI:15378"/>
        <dbReference type="ChEBI" id="CHEBI:33019"/>
        <dbReference type="ChEBI" id="CHEBI:63224"/>
        <dbReference type="ChEBI" id="CHEBI:77896"/>
        <dbReference type="EC" id="3.6.1.55"/>
    </reaction>
</comment>
<dbReference type="Gene3D" id="3.90.79.10">
    <property type="entry name" value="Nucleoside Triphosphate Pyrophosphohydrolase"/>
    <property type="match status" value="1"/>
</dbReference>
<evidence type="ECO:0000256" key="16">
    <source>
        <dbReference type="ARBA" id="ARBA00042798"/>
    </source>
</evidence>
<evidence type="ECO:0000256" key="3">
    <source>
        <dbReference type="ARBA" id="ARBA00022457"/>
    </source>
</evidence>
<name>A0AAW5V049_9BACT</name>
<keyword evidence="7" id="KW-0378">Hydrolase</keyword>
<evidence type="ECO:0000256" key="14">
    <source>
        <dbReference type="ARBA" id="ARBA00041592"/>
    </source>
</evidence>
<dbReference type="PANTHER" id="PTHR47707">
    <property type="entry name" value="8-OXO-DGTP DIPHOSPHATASE"/>
    <property type="match status" value="1"/>
</dbReference>
<dbReference type="EMBL" id="JAPDUM010000001">
    <property type="protein sequence ID" value="MCW4165422.1"/>
    <property type="molecule type" value="Genomic_DNA"/>
</dbReference>
<keyword evidence="9" id="KW-0234">DNA repair</keyword>
<evidence type="ECO:0000256" key="1">
    <source>
        <dbReference type="ARBA" id="ARBA00001946"/>
    </source>
</evidence>
<accession>A0AAW5V049</accession>
<keyword evidence="6" id="KW-0227">DNA damage</keyword>
<keyword evidence="3" id="KW-0515">Mutator protein</keyword>
<evidence type="ECO:0000256" key="2">
    <source>
        <dbReference type="ARBA" id="ARBA00005582"/>
    </source>
</evidence>
<dbReference type="EC" id="3.6.1.55" evidence="12"/>